<dbReference type="Proteomes" id="UP000217696">
    <property type="component" value="Chromosome"/>
</dbReference>
<gene>
    <name evidence="1" type="ORF">CB4_02312</name>
</gene>
<dbReference type="AlphaFoldDB" id="A0A0U5AWN5"/>
<name>A0A0U5AWN5_9BACL</name>
<dbReference type="Gene3D" id="3.40.50.300">
    <property type="entry name" value="P-loop containing nucleotide triphosphate hydrolases"/>
    <property type="match status" value="1"/>
</dbReference>
<sequence>MSNFYLNKLLGDFAEMAESYEEKEGIWREEPLDLFEFCKQQLDITPFEGKQTEIFRKINNVVMWKITQDEQYADTAEQDLTEILLLLGKGSGKDYILSAVFCWISYLLNCLNDPQKTLGIAEGEAVDLVNVANNTHQANEVFFFKFKQRLAKCAFFKRVDREPRAFNEYQPMRSMIRFFNNIKAHSTHADAETLEGANPFVVVFDEISGIPYEQADKVYDTFSSSAATRYNDRMLLLFISFPRHQGDFLYVKFTKWEQEGTPHIWGIKGKSWEVNPKISRDSLQKFYDKNPEDAKMRYECIAPEAEAGFFEFPEKIDYVVVPGKAAQCPGVVIQQKVTTRMLKNETEVHFVGLEIFNLQLNPEYTYYLGGDGGVVTDSYVLCLMHGEPTVKEETIDVEVVTRIVNKPVEDLLLEWRPNKKERLPVDLMNVAEIIELICSQVYVKKALFDKFNSADITQRLISLGVDAEDKNFSNQFQVEAYKNLRGLIYTQNIELLDHQITDGSERLNANEELKRLKLINDSKIDHDRQYAKDFSDARIAATWICTNDTPESESHAADIGLFGAVRGSRM</sequence>
<dbReference type="EMBL" id="AP017312">
    <property type="protein sequence ID" value="BAU28138.1"/>
    <property type="molecule type" value="Genomic_DNA"/>
</dbReference>
<keyword evidence="2" id="KW-1185">Reference proteome</keyword>
<organism evidence="1 2">
    <name type="scientific">Aneurinibacillus soli</name>
    <dbReference type="NCBI Taxonomy" id="1500254"/>
    <lineage>
        <taxon>Bacteria</taxon>
        <taxon>Bacillati</taxon>
        <taxon>Bacillota</taxon>
        <taxon>Bacilli</taxon>
        <taxon>Bacillales</taxon>
        <taxon>Paenibacillaceae</taxon>
        <taxon>Aneurinibacillus group</taxon>
        <taxon>Aneurinibacillus</taxon>
    </lineage>
</organism>
<protein>
    <submittedName>
        <fullName evidence="1">Uncharacterized protein</fullName>
    </submittedName>
</protein>
<accession>A0A0U5AWN5</accession>
<proteinExistence type="predicted"/>
<dbReference type="RefSeq" id="WP_096465916.1">
    <property type="nucleotide sequence ID" value="NZ_AP017312.1"/>
</dbReference>
<evidence type="ECO:0000313" key="1">
    <source>
        <dbReference type="EMBL" id="BAU28138.1"/>
    </source>
</evidence>
<dbReference type="KEGG" id="asoc:CB4_02312"/>
<dbReference type="OrthoDB" id="2680000at2"/>
<dbReference type="InterPro" id="IPR027417">
    <property type="entry name" value="P-loop_NTPase"/>
</dbReference>
<reference evidence="1 2" key="1">
    <citation type="submission" date="2015-12" db="EMBL/GenBank/DDBJ databases">
        <title>Genome sequence of Aneurinibacillus soli.</title>
        <authorList>
            <person name="Lee J.S."/>
            <person name="Lee K.C."/>
            <person name="Kim K.K."/>
            <person name="Lee B.W."/>
        </authorList>
    </citation>
    <scope>NUCLEOTIDE SEQUENCE [LARGE SCALE GENOMIC DNA]</scope>
    <source>
        <strain evidence="1 2">CB4</strain>
    </source>
</reference>
<evidence type="ECO:0000313" key="2">
    <source>
        <dbReference type="Proteomes" id="UP000217696"/>
    </source>
</evidence>